<evidence type="ECO:0000256" key="6">
    <source>
        <dbReference type="ARBA" id="ARBA00023026"/>
    </source>
</evidence>
<keyword evidence="8" id="KW-0325">Glycoprotein</keyword>
<evidence type="ECO:0000256" key="1">
    <source>
        <dbReference type="ARBA" id="ARBA00004167"/>
    </source>
</evidence>
<sequence length="172" mass="19466">MVSLEQEEEKEAFLDVPLSHRQDETAPRSGWPRALALYLRLALELAMAAVIAFLLVKLLRDSSQKSLTPSPVPPFPRKTYTFKEDTRYLNEDMFASREATIHTLHNWVELSARARGYVQIPNRASYNDLVEPYTVPVNLTHDGPAYMMSVFHQLHCLVSLVAVLGGHGYVLT</sequence>
<gene>
    <name evidence="11" type="ORF">DL546_008893</name>
</gene>
<evidence type="ECO:0000256" key="10">
    <source>
        <dbReference type="SAM" id="Phobius"/>
    </source>
</evidence>
<keyword evidence="7 10" id="KW-0472">Membrane</keyword>
<accession>A0A420YNS1</accession>
<proteinExistence type="inferred from homology"/>
<evidence type="ECO:0000256" key="4">
    <source>
        <dbReference type="ARBA" id="ARBA00022989"/>
    </source>
</evidence>
<keyword evidence="6" id="KW-0843">Virulence</keyword>
<dbReference type="STRING" id="177199.A0A420YNS1"/>
<dbReference type="Proteomes" id="UP000275385">
    <property type="component" value="Unassembled WGS sequence"/>
</dbReference>
<feature type="transmembrane region" description="Helical" evidence="10">
    <location>
        <begin position="37"/>
        <end position="56"/>
    </location>
</feature>
<dbReference type="GO" id="GO:0016491">
    <property type="term" value="F:oxidoreductase activity"/>
    <property type="evidence" value="ECO:0007669"/>
    <property type="project" value="UniProtKB-KW"/>
</dbReference>
<keyword evidence="5" id="KW-0560">Oxidoreductase</keyword>
<evidence type="ECO:0000256" key="5">
    <source>
        <dbReference type="ARBA" id="ARBA00023002"/>
    </source>
</evidence>
<dbReference type="EMBL" id="QVQW01000001">
    <property type="protein sequence ID" value="RKU49524.1"/>
    <property type="molecule type" value="Genomic_DNA"/>
</dbReference>
<keyword evidence="12" id="KW-1185">Reference proteome</keyword>
<dbReference type="PANTHER" id="PTHR33365">
    <property type="entry name" value="YALI0B05434P"/>
    <property type="match status" value="1"/>
</dbReference>
<dbReference type="InterPro" id="IPR021765">
    <property type="entry name" value="UstYa-like"/>
</dbReference>
<evidence type="ECO:0000256" key="3">
    <source>
        <dbReference type="ARBA" id="ARBA00022692"/>
    </source>
</evidence>
<evidence type="ECO:0000256" key="9">
    <source>
        <dbReference type="ARBA" id="ARBA00035112"/>
    </source>
</evidence>
<comment type="subcellular location">
    <subcellularLocation>
        <location evidence="1">Membrane</location>
        <topology evidence="1">Single-pass membrane protein</topology>
    </subcellularLocation>
</comment>
<evidence type="ECO:0000256" key="8">
    <source>
        <dbReference type="ARBA" id="ARBA00023180"/>
    </source>
</evidence>
<dbReference type="GO" id="GO:0043386">
    <property type="term" value="P:mycotoxin biosynthetic process"/>
    <property type="evidence" value="ECO:0007669"/>
    <property type="project" value="InterPro"/>
</dbReference>
<evidence type="ECO:0000256" key="7">
    <source>
        <dbReference type="ARBA" id="ARBA00023136"/>
    </source>
</evidence>
<comment type="similarity">
    <text evidence="9">Belongs to the ustYa family.</text>
</comment>
<organism evidence="11 12">
    <name type="scientific">Coniochaeta pulveracea</name>
    <dbReference type="NCBI Taxonomy" id="177199"/>
    <lineage>
        <taxon>Eukaryota</taxon>
        <taxon>Fungi</taxon>
        <taxon>Dikarya</taxon>
        <taxon>Ascomycota</taxon>
        <taxon>Pezizomycotina</taxon>
        <taxon>Sordariomycetes</taxon>
        <taxon>Sordariomycetidae</taxon>
        <taxon>Coniochaetales</taxon>
        <taxon>Coniochaetaceae</taxon>
        <taxon>Coniochaeta</taxon>
    </lineage>
</organism>
<dbReference type="Pfam" id="PF11807">
    <property type="entry name" value="UstYa"/>
    <property type="match status" value="1"/>
</dbReference>
<comment type="pathway">
    <text evidence="2">Mycotoxin biosynthesis.</text>
</comment>
<evidence type="ECO:0000313" key="11">
    <source>
        <dbReference type="EMBL" id="RKU49524.1"/>
    </source>
</evidence>
<keyword evidence="3 10" id="KW-0812">Transmembrane</keyword>
<evidence type="ECO:0000313" key="12">
    <source>
        <dbReference type="Proteomes" id="UP000275385"/>
    </source>
</evidence>
<dbReference type="OrthoDB" id="3687641at2759"/>
<protein>
    <submittedName>
        <fullName evidence="11">Uncharacterized protein</fullName>
    </submittedName>
</protein>
<keyword evidence="4 10" id="KW-1133">Transmembrane helix</keyword>
<dbReference type="GO" id="GO:0016020">
    <property type="term" value="C:membrane"/>
    <property type="evidence" value="ECO:0007669"/>
    <property type="project" value="UniProtKB-SubCell"/>
</dbReference>
<comment type="caution">
    <text evidence="11">The sequence shown here is derived from an EMBL/GenBank/DDBJ whole genome shotgun (WGS) entry which is preliminary data.</text>
</comment>
<name>A0A420YNS1_9PEZI</name>
<dbReference type="AlphaFoldDB" id="A0A420YNS1"/>
<reference evidence="11 12" key="1">
    <citation type="submission" date="2018-08" db="EMBL/GenBank/DDBJ databases">
        <title>Draft genome of the lignicolous fungus Coniochaeta pulveracea.</title>
        <authorList>
            <person name="Borstlap C.J."/>
            <person name="De Witt R.N."/>
            <person name="Botha A."/>
            <person name="Volschenk H."/>
        </authorList>
    </citation>
    <scope>NUCLEOTIDE SEQUENCE [LARGE SCALE GENOMIC DNA]</scope>
    <source>
        <strain evidence="11 12">CAB683</strain>
    </source>
</reference>
<evidence type="ECO:0000256" key="2">
    <source>
        <dbReference type="ARBA" id="ARBA00004685"/>
    </source>
</evidence>
<dbReference type="PANTHER" id="PTHR33365:SF11">
    <property type="entry name" value="TAT PATHWAY SIGNAL SEQUENCE"/>
    <property type="match status" value="1"/>
</dbReference>